<dbReference type="InterPro" id="IPR057661">
    <property type="entry name" value="RsdA/BaiN/AoA(So)_Rossmann"/>
</dbReference>
<dbReference type="Pfam" id="PF03486">
    <property type="entry name" value="HI0933_like"/>
    <property type="match status" value="1"/>
</dbReference>
<gene>
    <name evidence="6" type="ORF">D7M11_25895</name>
</gene>
<comment type="cofactor">
    <cofactor evidence="1">
        <name>FAD</name>
        <dbReference type="ChEBI" id="CHEBI:57692"/>
    </cofactor>
</comment>
<evidence type="ECO:0000313" key="7">
    <source>
        <dbReference type="Proteomes" id="UP000282311"/>
    </source>
</evidence>
<dbReference type="SUPFAM" id="SSF51905">
    <property type="entry name" value="FAD/NAD(P)-binding domain"/>
    <property type="match status" value="1"/>
</dbReference>
<dbReference type="SUPFAM" id="SSF160996">
    <property type="entry name" value="HI0933 insert domain-like"/>
    <property type="match status" value="1"/>
</dbReference>
<dbReference type="NCBIfam" id="TIGR00275">
    <property type="entry name" value="aminoacetone oxidase family FAD-binding enzyme"/>
    <property type="match status" value="1"/>
</dbReference>
<dbReference type="Pfam" id="PF22780">
    <property type="entry name" value="HI0933_like_1st"/>
    <property type="match status" value="1"/>
</dbReference>
<dbReference type="InterPro" id="IPR023166">
    <property type="entry name" value="BaiN-like_dom_sf"/>
</dbReference>
<evidence type="ECO:0000313" key="6">
    <source>
        <dbReference type="EMBL" id="RKN74975.1"/>
    </source>
</evidence>
<dbReference type="AlphaFoldDB" id="A0A3B0BNM5"/>
<evidence type="ECO:0000256" key="1">
    <source>
        <dbReference type="ARBA" id="ARBA00001974"/>
    </source>
</evidence>
<dbReference type="InterPro" id="IPR055178">
    <property type="entry name" value="RsdA/BaiN/AoA(So)-like_dom"/>
</dbReference>
<feature type="domain" description="RsdA/BaiN/AoA(So)-like insert" evidence="5">
    <location>
        <begin position="211"/>
        <end position="374"/>
    </location>
</feature>
<accession>A0A3B0BNM5</accession>
<keyword evidence="2" id="KW-0285">Flavoprotein</keyword>
<dbReference type="Gene3D" id="2.40.30.10">
    <property type="entry name" value="Translation factors"/>
    <property type="match status" value="1"/>
</dbReference>
<keyword evidence="7" id="KW-1185">Reference proteome</keyword>
<evidence type="ECO:0000256" key="2">
    <source>
        <dbReference type="ARBA" id="ARBA00022630"/>
    </source>
</evidence>
<evidence type="ECO:0000256" key="3">
    <source>
        <dbReference type="ARBA" id="ARBA00022827"/>
    </source>
</evidence>
<name>A0A3B0BNM5_9BACL</name>
<sequence length="440" mass="48155">MNEDQTSMHHKLFIIGAGAAGLMAAVTAKDLGIDTAILERNDRIGKKILMTGDGRCNITNESTATGMDEAVALSHKFHSTQAGFPLPVLQQFGIRQTIDFFFALGLPLTRLKEGMMYPMALQAASVLDIFQLALEDRDVPVYLGNKVVDVIVSTDHPRFTIVCQTETEEQVVYTSEYLFLCAGGLTAPNTGTDGSGYKLAERLGHTLLDPVPAIVQLKVQYPHLKALSGIKLQGKAHIAVNGEVIRSESGEIHFAEYGLSGPPILQLSRKAAYHLAKGDSVTVTVDLMPGRTDEQLVEFLDMHWGIFGHRTIVDSFIGILHKKLVPVLLKEAGIDQQPHLLCQDLSWKIKKKFYRILKHWEFKVTDTNGFANAQTTAGGIDTTELIEGTLESKLVPGLYLAGEVMDVDGDFGGYNLQWAWSSGYVAAMALAKQISEGKNK</sequence>
<keyword evidence="3" id="KW-0274">FAD</keyword>
<organism evidence="6 7">
    <name type="scientific">Paenibacillus ginsengarvi</name>
    <dbReference type="NCBI Taxonomy" id="400777"/>
    <lineage>
        <taxon>Bacteria</taxon>
        <taxon>Bacillati</taxon>
        <taxon>Bacillota</taxon>
        <taxon>Bacilli</taxon>
        <taxon>Bacillales</taxon>
        <taxon>Paenibacillaceae</taxon>
        <taxon>Paenibacillus</taxon>
    </lineage>
</organism>
<dbReference type="InterPro" id="IPR036188">
    <property type="entry name" value="FAD/NAD-bd_sf"/>
</dbReference>
<feature type="domain" description="RsdA/BaiN/AoA(So)-like Rossmann fold-like" evidence="4">
    <location>
        <begin position="11"/>
        <end position="428"/>
    </location>
</feature>
<proteinExistence type="predicted"/>
<dbReference type="EMBL" id="RBAH01000023">
    <property type="protein sequence ID" value="RKN74975.1"/>
    <property type="molecule type" value="Genomic_DNA"/>
</dbReference>
<dbReference type="InterPro" id="IPR004792">
    <property type="entry name" value="BaiN-like"/>
</dbReference>
<evidence type="ECO:0000259" key="5">
    <source>
        <dbReference type="Pfam" id="PF22780"/>
    </source>
</evidence>
<dbReference type="RefSeq" id="WP_120750169.1">
    <property type="nucleotide sequence ID" value="NZ_RBAH01000023.1"/>
</dbReference>
<dbReference type="Gene3D" id="3.50.50.60">
    <property type="entry name" value="FAD/NAD(P)-binding domain"/>
    <property type="match status" value="1"/>
</dbReference>
<dbReference type="PANTHER" id="PTHR42887">
    <property type="entry name" value="OS12G0638800 PROTEIN"/>
    <property type="match status" value="1"/>
</dbReference>
<reference evidence="6 7" key="1">
    <citation type="journal article" date="2007" name="Int. J. Syst. Evol. Microbiol.">
        <title>Paenibacillus ginsengarvi sp. nov., isolated from soil from ginseng cultivation.</title>
        <authorList>
            <person name="Yoon M.H."/>
            <person name="Ten L.N."/>
            <person name="Im W.T."/>
        </authorList>
    </citation>
    <scope>NUCLEOTIDE SEQUENCE [LARGE SCALE GENOMIC DNA]</scope>
    <source>
        <strain evidence="6 7">KCTC 13059</strain>
    </source>
</reference>
<evidence type="ECO:0000259" key="4">
    <source>
        <dbReference type="Pfam" id="PF03486"/>
    </source>
</evidence>
<dbReference type="OrthoDB" id="9773233at2"/>
<protein>
    <submittedName>
        <fullName evidence="6">NAD(P)/FAD-dependent oxidoreductase</fullName>
    </submittedName>
</protein>
<dbReference type="Gene3D" id="1.10.8.260">
    <property type="entry name" value="HI0933 insert domain-like"/>
    <property type="match status" value="1"/>
</dbReference>
<dbReference type="PANTHER" id="PTHR42887:SF2">
    <property type="entry name" value="OS12G0638800 PROTEIN"/>
    <property type="match status" value="1"/>
</dbReference>
<dbReference type="Proteomes" id="UP000282311">
    <property type="component" value="Unassembled WGS sequence"/>
</dbReference>
<comment type="caution">
    <text evidence="6">The sequence shown here is derived from an EMBL/GenBank/DDBJ whole genome shotgun (WGS) entry which is preliminary data.</text>
</comment>